<accession>A0A6C0E2X5</accession>
<reference evidence="1" key="1">
    <citation type="journal article" date="2020" name="Nature">
        <title>Giant virus diversity and host interactions through global metagenomics.</title>
        <authorList>
            <person name="Schulz F."/>
            <person name="Roux S."/>
            <person name="Paez-Espino D."/>
            <person name="Jungbluth S."/>
            <person name="Walsh D.A."/>
            <person name="Denef V.J."/>
            <person name="McMahon K.D."/>
            <person name="Konstantinidis K.T."/>
            <person name="Eloe-Fadrosh E.A."/>
            <person name="Kyrpides N.C."/>
            <person name="Woyke T."/>
        </authorList>
    </citation>
    <scope>NUCLEOTIDE SEQUENCE</scope>
    <source>
        <strain evidence="1">GVMAG-M-3300023179-114</strain>
    </source>
</reference>
<proteinExistence type="predicted"/>
<evidence type="ECO:0000313" key="1">
    <source>
        <dbReference type="EMBL" id="QHT23082.1"/>
    </source>
</evidence>
<name>A0A6C0E2X5_9ZZZZ</name>
<evidence type="ECO:0008006" key="2">
    <source>
        <dbReference type="Google" id="ProtNLM"/>
    </source>
</evidence>
<dbReference type="InterPro" id="IPR015947">
    <property type="entry name" value="PUA-like_sf"/>
</dbReference>
<organism evidence="1">
    <name type="scientific">viral metagenome</name>
    <dbReference type="NCBI Taxonomy" id="1070528"/>
    <lineage>
        <taxon>unclassified sequences</taxon>
        <taxon>metagenomes</taxon>
        <taxon>organismal metagenomes</taxon>
    </lineage>
</organism>
<dbReference type="EMBL" id="MN739724">
    <property type="protein sequence ID" value="QHT23082.1"/>
    <property type="molecule type" value="Genomic_DNA"/>
</dbReference>
<dbReference type="AlphaFoldDB" id="A0A6C0E2X5"/>
<sequence length="121" mass="13637">MTNELTLHLSEPFFTCMKLGFTNILAGVSTAGFHNLLGGDVVTCTNDELGCERTFTIKITHVRMYDTIQSMILSEGVSNCLPGIDTIEQAIHYYHTIYTKTQIANFYAKAIEFIIVEEIHR</sequence>
<dbReference type="Gene3D" id="2.30.130.30">
    <property type="entry name" value="Hypothetical protein"/>
    <property type="match status" value="1"/>
</dbReference>
<dbReference type="SUPFAM" id="SSF88697">
    <property type="entry name" value="PUA domain-like"/>
    <property type="match status" value="1"/>
</dbReference>
<protein>
    <recommendedName>
        <fullName evidence="2">ASCH domain-containing protein</fullName>
    </recommendedName>
</protein>